<dbReference type="Proteomes" id="UP001152320">
    <property type="component" value="Chromosome 12"/>
</dbReference>
<dbReference type="PROSITE" id="PS50287">
    <property type="entry name" value="SRCR_2"/>
    <property type="match status" value="1"/>
</dbReference>
<dbReference type="Gene3D" id="3.10.250.10">
    <property type="entry name" value="SRCR-like domain"/>
    <property type="match status" value="1"/>
</dbReference>
<proteinExistence type="predicted"/>
<comment type="caution">
    <text evidence="2">Lacks conserved residue(s) required for the propagation of feature annotation.</text>
</comment>
<evidence type="ECO:0000256" key="1">
    <source>
        <dbReference type="ARBA" id="ARBA00023157"/>
    </source>
</evidence>
<keyword evidence="6" id="KW-1185">Reference proteome</keyword>
<dbReference type="GO" id="GO:0016020">
    <property type="term" value="C:membrane"/>
    <property type="evidence" value="ECO:0007669"/>
    <property type="project" value="InterPro"/>
</dbReference>
<accession>A0A9Q1BTK4</accession>
<comment type="caution">
    <text evidence="5">The sequence shown here is derived from an EMBL/GenBank/DDBJ whole genome shotgun (WGS) entry which is preliminary data.</text>
</comment>
<dbReference type="InterPro" id="IPR001190">
    <property type="entry name" value="SRCR"/>
</dbReference>
<feature type="disulfide bond" evidence="2">
    <location>
        <begin position="22"/>
        <end position="32"/>
    </location>
</feature>
<evidence type="ECO:0000259" key="4">
    <source>
        <dbReference type="PROSITE" id="PS50287"/>
    </source>
</evidence>
<dbReference type="InterPro" id="IPR036772">
    <property type="entry name" value="SRCR-like_dom_sf"/>
</dbReference>
<dbReference type="SUPFAM" id="SSF56487">
    <property type="entry name" value="SRCR-like"/>
    <property type="match status" value="1"/>
</dbReference>
<dbReference type="OrthoDB" id="536948at2759"/>
<protein>
    <recommendedName>
        <fullName evidence="4">SRCR domain-containing protein</fullName>
    </recommendedName>
</protein>
<dbReference type="Pfam" id="PF00530">
    <property type="entry name" value="SRCR"/>
    <property type="match status" value="1"/>
</dbReference>
<feature type="region of interest" description="Disordered" evidence="3">
    <location>
        <begin position="63"/>
        <end position="86"/>
    </location>
</feature>
<feature type="domain" description="SRCR" evidence="4">
    <location>
        <begin position="15"/>
        <end position="53"/>
    </location>
</feature>
<gene>
    <name evidence="5" type="ORF">HOLleu_26136</name>
</gene>
<reference evidence="5" key="1">
    <citation type="submission" date="2021-10" db="EMBL/GenBank/DDBJ databases">
        <title>Tropical sea cucumber genome reveals ecological adaptation and Cuvierian tubules defense mechanism.</title>
        <authorList>
            <person name="Chen T."/>
        </authorList>
    </citation>
    <scope>NUCLEOTIDE SEQUENCE</scope>
    <source>
        <strain evidence="5">Nanhai2018</strain>
        <tissue evidence="5">Muscle</tissue>
    </source>
</reference>
<dbReference type="AlphaFoldDB" id="A0A9Q1BTK4"/>
<name>A0A9Q1BTK4_HOLLE</name>
<evidence type="ECO:0000256" key="2">
    <source>
        <dbReference type="PROSITE-ProRule" id="PRU00196"/>
    </source>
</evidence>
<evidence type="ECO:0000313" key="6">
    <source>
        <dbReference type="Proteomes" id="UP001152320"/>
    </source>
</evidence>
<organism evidence="5 6">
    <name type="scientific">Holothuria leucospilota</name>
    <name type="common">Black long sea cucumber</name>
    <name type="synonym">Mertensiothuria leucospilota</name>
    <dbReference type="NCBI Taxonomy" id="206669"/>
    <lineage>
        <taxon>Eukaryota</taxon>
        <taxon>Metazoa</taxon>
        <taxon>Echinodermata</taxon>
        <taxon>Eleutherozoa</taxon>
        <taxon>Echinozoa</taxon>
        <taxon>Holothuroidea</taxon>
        <taxon>Aspidochirotacea</taxon>
        <taxon>Aspidochirotida</taxon>
        <taxon>Holothuriidae</taxon>
        <taxon>Holothuria</taxon>
    </lineage>
</organism>
<dbReference type="EMBL" id="JAIZAY010000012">
    <property type="protein sequence ID" value="KAJ8032576.1"/>
    <property type="molecule type" value="Genomic_DNA"/>
</dbReference>
<evidence type="ECO:0000256" key="3">
    <source>
        <dbReference type="SAM" id="MobiDB-lite"/>
    </source>
</evidence>
<keyword evidence="1 2" id="KW-1015">Disulfide bond</keyword>
<evidence type="ECO:0000313" key="5">
    <source>
        <dbReference type="EMBL" id="KAJ8032576.1"/>
    </source>
</evidence>
<sequence>MHIYWDSPSDRYEIVWMSNVQCRGNETSISTCRHERLKEGNCSIGKYAGVTCEGKIMKRLGSYMPTQDVSKKKKKTPPPQQTRTAPICVYRNQNLSPPLSLT</sequence>